<evidence type="ECO:0000259" key="7">
    <source>
        <dbReference type="PROSITE" id="PS51880"/>
    </source>
</evidence>
<dbReference type="GO" id="GO:0015970">
    <property type="term" value="P:guanosine tetraphosphate biosynthetic process"/>
    <property type="evidence" value="ECO:0007669"/>
    <property type="project" value="UniProtKB-UniPathway"/>
</dbReference>
<comment type="similarity">
    <text evidence="5">Belongs to the relA/spoT family.</text>
</comment>
<dbReference type="InterPro" id="IPR002912">
    <property type="entry name" value="ACT_dom"/>
</dbReference>
<dbReference type="Proteomes" id="UP000469081">
    <property type="component" value="Unassembled WGS sequence"/>
</dbReference>
<dbReference type="InterPro" id="IPR006674">
    <property type="entry name" value="HD_domain"/>
</dbReference>
<dbReference type="SUPFAM" id="SSF55021">
    <property type="entry name" value="ACT-like"/>
    <property type="match status" value="1"/>
</dbReference>
<name>A0A6I4RLZ6_FRATU</name>
<comment type="function">
    <text evidence="5">In eubacteria ppGpp (guanosine 3'-diphosphate 5'-diphosphate) is a mediator of the stringent response that coordinates a variety of cellular activities in response to changes in nutritional abundance.</text>
</comment>
<dbReference type="InterPro" id="IPR004095">
    <property type="entry name" value="TGS"/>
</dbReference>
<dbReference type="CDD" id="cd01668">
    <property type="entry name" value="TGS_RSH"/>
    <property type="match status" value="1"/>
</dbReference>
<dbReference type="InterPro" id="IPR007685">
    <property type="entry name" value="RelA_SpoT"/>
</dbReference>
<dbReference type="SUPFAM" id="SSF109604">
    <property type="entry name" value="HD-domain/PDEase-like"/>
    <property type="match status" value="1"/>
</dbReference>
<dbReference type="PANTHER" id="PTHR21262">
    <property type="entry name" value="GUANOSINE-3',5'-BIS DIPHOSPHATE 3'-PYROPHOSPHOHYDROLASE"/>
    <property type="match status" value="1"/>
</dbReference>
<dbReference type="FunFam" id="1.10.3210.10:FF:000001">
    <property type="entry name" value="GTP pyrophosphokinase RelA"/>
    <property type="match status" value="1"/>
</dbReference>
<dbReference type="GO" id="GO:0008728">
    <property type="term" value="F:GTP diphosphokinase activity"/>
    <property type="evidence" value="ECO:0007669"/>
    <property type="project" value="TreeGrafter"/>
</dbReference>
<dbReference type="GO" id="GO:0015949">
    <property type="term" value="P:nucleobase-containing small molecule interconversion"/>
    <property type="evidence" value="ECO:0007669"/>
    <property type="project" value="UniProtKB-ARBA"/>
</dbReference>
<comment type="catalytic activity">
    <reaction evidence="4">
        <text>guanosine 3',5'-bis(diphosphate) + H2O = GDP + diphosphate + H(+)</text>
        <dbReference type="Rhea" id="RHEA:14253"/>
        <dbReference type="ChEBI" id="CHEBI:15377"/>
        <dbReference type="ChEBI" id="CHEBI:15378"/>
        <dbReference type="ChEBI" id="CHEBI:33019"/>
        <dbReference type="ChEBI" id="CHEBI:58189"/>
        <dbReference type="ChEBI" id="CHEBI:77828"/>
        <dbReference type="EC" id="3.1.7.2"/>
    </reaction>
</comment>
<feature type="domain" description="TGS" evidence="7">
    <location>
        <begin position="385"/>
        <end position="446"/>
    </location>
</feature>
<dbReference type="AlphaFoldDB" id="A0A6I4RLZ6"/>
<comment type="pathway">
    <text evidence="2">Purine metabolism; ppGpp biosynthesis; ppGpp from GDP: step 1/1.</text>
</comment>
<dbReference type="CDD" id="cd05399">
    <property type="entry name" value="NT_Rel-Spo_like"/>
    <property type="match status" value="1"/>
</dbReference>
<dbReference type="InterPro" id="IPR012676">
    <property type="entry name" value="TGS-like"/>
</dbReference>
<evidence type="ECO:0000256" key="3">
    <source>
        <dbReference type="ARBA" id="ARBA00024387"/>
    </source>
</evidence>
<dbReference type="InterPro" id="IPR003607">
    <property type="entry name" value="HD/PDEase_dom"/>
</dbReference>
<dbReference type="Pfam" id="PF02824">
    <property type="entry name" value="TGS"/>
    <property type="match status" value="1"/>
</dbReference>
<dbReference type="InterPro" id="IPR045865">
    <property type="entry name" value="ACT-like_dom_sf"/>
</dbReference>
<dbReference type="InterPro" id="IPR004811">
    <property type="entry name" value="RelA/Spo_fam"/>
</dbReference>
<reference evidence="8 9" key="1">
    <citation type="submission" date="2019-06" db="EMBL/GenBank/DDBJ databases">
        <title>Phylogeography and genetic diversity of Francisella tularensis subsp. holarctica in France (1947-2018).</title>
        <authorList>
            <person name="Kevin M."/>
            <person name="Madani N."/>
            <person name="Maurin M."/>
        </authorList>
    </citation>
    <scope>NUCLEOTIDE SEQUENCE [LARGE SCALE GENOMIC DNA]</scope>
    <source>
        <strain evidence="8 9">ATCC 15482</strain>
    </source>
</reference>
<dbReference type="Gene3D" id="3.30.70.260">
    <property type="match status" value="1"/>
</dbReference>
<dbReference type="GO" id="GO:0008893">
    <property type="term" value="F:guanosine-3',5'-bis(diphosphate) 3'-diphosphatase activity"/>
    <property type="evidence" value="ECO:0007669"/>
    <property type="project" value="UniProtKB-EC"/>
</dbReference>
<dbReference type="PROSITE" id="PS51831">
    <property type="entry name" value="HD"/>
    <property type="match status" value="1"/>
</dbReference>
<dbReference type="SUPFAM" id="SSF81301">
    <property type="entry name" value="Nucleotidyltransferase"/>
    <property type="match status" value="1"/>
</dbReference>
<dbReference type="SUPFAM" id="SSF81271">
    <property type="entry name" value="TGS-like"/>
    <property type="match status" value="1"/>
</dbReference>
<dbReference type="GO" id="GO:0005886">
    <property type="term" value="C:plasma membrane"/>
    <property type="evidence" value="ECO:0007669"/>
    <property type="project" value="TreeGrafter"/>
</dbReference>
<dbReference type="PROSITE" id="PS51880">
    <property type="entry name" value="TGS"/>
    <property type="match status" value="1"/>
</dbReference>
<dbReference type="SMART" id="SM00954">
    <property type="entry name" value="RelA_SpoT"/>
    <property type="match status" value="1"/>
</dbReference>
<dbReference type="Gene3D" id="1.10.3210.10">
    <property type="entry name" value="Hypothetical protein af1432"/>
    <property type="match status" value="1"/>
</dbReference>
<dbReference type="Gene3D" id="3.10.20.30">
    <property type="match status" value="1"/>
</dbReference>
<dbReference type="GO" id="GO:0042594">
    <property type="term" value="P:response to starvation"/>
    <property type="evidence" value="ECO:0007669"/>
    <property type="project" value="TreeGrafter"/>
</dbReference>
<evidence type="ECO:0000313" key="9">
    <source>
        <dbReference type="Proteomes" id="UP000469081"/>
    </source>
</evidence>
<evidence type="ECO:0000256" key="1">
    <source>
        <dbReference type="ARBA" id="ARBA00022801"/>
    </source>
</evidence>
<dbReference type="InterPro" id="IPR043519">
    <property type="entry name" value="NT_sf"/>
</dbReference>
<gene>
    <name evidence="8" type="ORF">FNC33_01905</name>
</gene>
<dbReference type="FunFam" id="3.30.460.10:FF:000001">
    <property type="entry name" value="GTP pyrophosphokinase RelA"/>
    <property type="match status" value="1"/>
</dbReference>
<dbReference type="InterPro" id="IPR012675">
    <property type="entry name" value="Beta-grasp_dom_sf"/>
</dbReference>
<dbReference type="NCBIfam" id="TIGR00691">
    <property type="entry name" value="spoT_relA"/>
    <property type="match status" value="1"/>
</dbReference>
<feature type="domain" description="HD" evidence="6">
    <location>
        <begin position="48"/>
        <end position="147"/>
    </location>
</feature>
<organism evidence="8 9">
    <name type="scientific">Francisella tularensis</name>
    <dbReference type="NCBI Taxonomy" id="263"/>
    <lineage>
        <taxon>Bacteria</taxon>
        <taxon>Pseudomonadati</taxon>
        <taxon>Pseudomonadota</taxon>
        <taxon>Gammaproteobacteria</taxon>
        <taxon>Thiotrichales</taxon>
        <taxon>Francisellaceae</taxon>
        <taxon>Francisella</taxon>
    </lineage>
</organism>
<dbReference type="InterPro" id="IPR033655">
    <property type="entry name" value="TGS_RelA/SpoT"/>
</dbReference>
<dbReference type="EMBL" id="VJEZ01000002">
    <property type="protein sequence ID" value="MWZ39307.1"/>
    <property type="molecule type" value="Genomic_DNA"/>
</dbReference>
<dbReference type="CDD" id="cd00077">
    <property type="entry name" value="HDc"/>
    <property type="match status" value="1"/>
</dbReference>
<dbReference type="Pfam" id="PF13291">
    <property type="entry name" value="ACT_4"/>
    <property type="match status" value="1"/>
</dbReference>
<evidence type="ECO:0000259" key="6">
    <source>
        <dbReference type="PROSITE" id="PS51831"/>
    </source>
</evidence>
<dbReference type="Gene3D" id="3.30.460.10">
    <property type="entry name" value="Beta Polymerase, domain 2"/>
    <property type="match status" value="1"/>
</dbReference>
<protein>
    <recommendedName>
        <fullName evidence="3">guanosine-3',5'-bis(diphosphate) 3'-diphosphatase</fullName>
        <ecNumber evidence="3">3.1.7.2</ecNumber>
    </recommendedName>
</protein>
<evidence type="ECO:0000256" key="5">
    <source>
        <dbReference type="RuleBase" id="RU003847"/>
    </source>
</evidence>
<proteinExistence type="inferred from homology"/>
<dbReference type="UniPathway" id="UPA00908">
    <property type="reaction ID" value="UER00886"/>
</dbReference>
<dbReference type="FunFam" id="3.10.20.30:FF:000002">
    <property type="entry name" value="GTP pyrophosphokinase (RelA/SpoT)"/>
    <property type="match status" value="1"/>
</dbReference>
<dbReference type="SMART" id="SM00471">
    <property type="entry name" value="HDc"/>
    <property type="match status" value="1"/>
</dbReference>
<evidence type="ECO:0000256" key="2">
    <source>
        <dbReference type="ARBA" id="ARBA00024329"/>
    </source>
</evidence>
<accession>A0A6I4RLZ6</accession>
<evidence type="ECO:0000256" key="4">
    <source>
        <dbReference type="ARBA" id="ARBA00047968"/>
    </source>
</evidence>
<comment type="caution">
    <text evidence="8">The sequence shown here is derived from an EMBL/GenBank/DDBJ whole genome shotgun (WGS) entry which is preliminary data.</text>
</comment>
<dbReference type="EC" id="3.1.7.2" evidence="3"/>
<dbReference type="Pfam" id="PF13328">
    <property type="entry name" value="HD_4"/>
    <property type="match status" value="1"/>
</dbReference>
<dbReference type="Pfam" id="PF04607">
    <property type="entry name" value="RelA_SpoT"/>
    <property type="match status" value="1"/>
</dbReference>
<keyword evidence="1 8" id="KW-0378">Hydrolase</keyword>
<dbReference type="PANTHER" id="PTHR21262:SF36">
    <property type="entry name" value="BIFUNCTIONAL (P)PPGPP SYNTHASE_HYDROLASE SPOT"/>
    <property type="match status" value="1"/>
</dbReference>
<sequence length="707" mass="81487">MLNMFCFYDLNKLISQYLPHRERLKIAQAFIFGADAHETQVRSSGEPYFTHPVAVACILAELRMDVDTIIAALLHDVVEDTEYTADDISNIFGKKVAQLVEGVTKLTQIRHKNRAEQQAENFRKMLLSVTKDVRVIFIKLADRLHNMRTLAPLKPEKKRRISKETLDVFAPLAHRLGINTLKEQLETLAFEGMYPYRYHILEEKVKKVEKNKEKVFYEVKEALAEKLNDLVSLEDIKARKKTLYSIYNKMRKKGISFDEIMDMYAYKIIVPNRIDCYVALGKVHELYKPIPQKFKDYIATPKANGYRSLHTVVLGPYNIPLEIQIKTEQMDRQAEYGIAAHWSYKIGEKTDKALQRWLKKISDINVYTASSVEFLENVKTDIFNNDVFVFTPQGEIVELPMNSTCIDFAYYIHTDIGNKCISAKVNRKSVPLNYRLKQGDNVEIITSAIADPNPAWLKFVETNRAKSAIKDFLKQQYRNIDYIRGKDIVEGELRLLGVELRDVPSEIIDGALFNYEGIDTINRFYLDTGLGLIDPNNFIDFVVKHFEDMRNAYKKSSLSKLQIRYGDDPRIADCCLPLPNDEIVGIVNEHGKVEVHRKSCNELYTKIKDNQTKEIQADWFTNSDDDPSFKARLAVTLKNIPGSIAKITATLAREGVDIRSFDMISVDNKQAKLSCVVVVRNRRELYLLVRLVRKLDVCLNIERILNK</sequence>
<evidence type="ECO:0000313" key="8">
    <source>
        <dbReference type="EMBL" id="MWZ39307.1"/>
    </source>
</evidence>